<dbReference type="EMBL" id="CAJHJG010003473">
    <property type="protein sequence ID" value="CAD6932100.1"/>
    <property type="molecule type" value="Genomic_DNA"/>
</dbReference>
<accession>A0ABN7IVU5</accession>
<protein>
    <submittedName>
        <fullName evidence="2">Uncharacterized protein</fullName>
    </submittedName>
</protein>
<evidence type="ECO:0000256" key="1">
    <source>
        <dbReference type="SAM" id="MobiDB-lite"/>
    </source>
</evidence>
<gene>
    <name evidence="2" type="ORF">JKIAZH3_G4839</name>
</gene>
<sequence>MNLSTLSFTIAAPVPKAEGPGAEYRRKDDHRPQLFALPVTSDEPHPHMAMTGPTTSSSAAR</sequence>
<reference evidence="2" key="1">
    <citation type="submission" date="2020-10" db="EMBL/GenBank/DDBJ databases">
        <authorList>
            <person name="Sedaghatjoo S."/>
        </authorList>
    </citation>
    <scope>NUCLEOTIDE SEQUENCE</scope>
    <source>
        <strain evidence="2">AZH3</strain>
    </source>
</reference>
<keyword evidence="3" id="KW-1185">Reference proteome</keyword>
<organism evidence="2 3">
    <name type="scientific">Tilletia caries</name>
    <name type="common">wheat bunt fungus</name>
    <dbReference type="NCBI Taxonomy" id="13290"/>
    <lineage>
        <taxon>Eukaryota</taxon>
        <taxon>Fungi</taxon>
        <taxon>Dikarya</taxon>
        <taxon>Basidiomycota</taxon>
        <taxon>Ustilaginomycotina</taxon>
        <taxon>Exobasidiomycetes</taxon>
        <taxon>Tilletiales</taxon>
        <taxon>Tilletiaceae</taxon>
        <taxon>Tilletia</taxon>
    </lineage>
</organism>
<feature type="compositionally biased region" description="Basic and acidic residues" evidence="1">
    <location>
        <begin position="23"/>
        <end position="32"/>
    </location>
</feature>
<dbReference type="Proteomes" id="UP000836402">
    <property type="component" value="Unassembled WGS sequence"/>
</dbReference>
<feature type="non-terminal residue" evidence="2">
    <location>
        <position position="61"/>
    </location>
</feature>
<feature type="compositionally biased region" description="Polar residues" evidence="1">
    <location>
        <begin position="52"/>
        <end position="61"/>
    </location>
</feature>
<feature type="region of interest" description="Disordered" evidence="1">
    <location>
        <begin position="1"/>
        <end position="61"/>
    </location>
</feature>
<comment type="caution">
    <text evidence="2">The sequence shown here is derived from an EMBL/GenBank/DDBJ whole genome shotgun (WGS) entry which is preliminary data.</text>
</comment>
<proteinExistence type="predicted"/>
<evidence type="ECO:0000313" key="2">
    <source>
        <dbReference type="EMBL" id="CAD6932100.1"/>
    </source>
</evidence>
<evidence type="ECO:0000313" key="3">
    <source>
        <dbReference type="Proteomes" id="UP000836402"/>
    </source>
</evidence>
<name>A0ABN7IVU5_9BASI</name>